<name>A0ABC8WHC2_9POAL</name>
<keyword evidence="2" id="KW-1185">Reference proteome</keyword>
<dbReference type="InterPro" id="IPR039637">
    <property type="entry name" value="CNOT7/CNOT8/Pop2"/>
</dbReference>
<dbReference type="InterPro" id="IPR012337">
    <property type="entry name" value="RNaseH-like_sf"/>
</dbReference>
<proteinExistence type="predicted"/>
<dbReference type="InterPro" id="IPR036397">
    <property type="entry name" value="RNaseH_sf"/>
</dbReference>
<dbReference type="SUPFAM" id="SSF53098">
    <property type="entry name" value="Ribonuclease H-like"/>
    <property type="match status" value="1"/>
</dbReference>
<reference evidence="1 2" key="2">
    <citation type="submission" date="2024-10" db="EMBL/GenBank/DDBJ databases">
        <authorList>
            <person name="Ryan C."/>
        </authorList>
    </citation>
    <scope>NUCLEOTIDE SEQUENCE [LARGE SCALE GENOMIC DNA]</scope>
</reference>
<evidence type="ECO:0000313" key="2">
    <source>
        <dbReference type="Proteomes" id="UP001497457"/>
    </source>
</evidence>
<reference evidence="2" key="1">
    <citation type="submission" date="2024-06" db="EMBL/GenBank/DDBJ databases">
        <authorList>
            <person name="Ryan C."/>
        </authorList>
    </citation>
    <scope>NUCLEOTIDE SEQUENCE [LARGE SCALE GENOMIC DNA]</scope>
</reference>
<dbReference type="Gene3D" id="3.30.420.10">
    <property type="entry name" value="Ribonuclease H-like superfamily/Ribonuclease H"/>
    <property type="match status" value="1"/>
</dbReference>
<gene>
    <name evidence="1" type="ORF">URODEC1_LOCUS13947</name>
</gene>
<dbReference type="AlphaFoldDB" id="A0ABC8WHC2"/>
<dbReference type="Proteomes" id="UP001497457">
    <property type="component" value="Chromosome 12b"/>
</dbReference>
<evidence type="ECO:0000313" key="1">
    <source>
        <dbReference type="EMBL" id="CAL4909782.1"/>
    </source>
</evidence>
<dbReference type="PANTHER" id="PTHR10797">
    <property type="entry name" value="CCR4-NOT TRANSCRIPTION COMPLEX SUBUNIT"/>
    <property type="match status" value="1"/>
</dbReference>
<organism evidence="1 2">
    <name type="scientific">Urochloa decumbens</name>
    <dbReference type="NCBI Taxonomy" id="240449"/>
    <lineage>
        <taxon>Eukaryota</taxon>
        <taxon>Viridiplantae</taxon>
        <taxon>Streptophyta</taxon>
        <taxon>Embryophyta</taxon>
        <taxon>Tracheophyta</taxon>
        <taxon>Spermatophyta</taxon>
        <taxon>Magnoliopsida</taxon>
        <taxon>Liliopsida</taxon>
        <taxon>Poales</taxon>
        <taxon>Poaceae</taxon>
        <taxon>PACMAD clade</taxon>
        <taxon>Panicoideae</taxon>
        <taxon>Panicodae</taxon>
        <taxon>Paniceae</taxon>
        <taxon>Melinidinae</taxon>
        <taxon>Urochloa</taxon>
    </lineage>
</organism>
<sequence>MEIWDDGVESTFNEIEGVLIDKGGAEYMVAFDTEFAIPDGTVRSKGEPPNADGHYEQLCAYVNRGNLVQVGIGFADERYKLVGGKIFQFNIRFDPELREPDHKGVEVMRKAGLKLEEHAKRGIPAERFTKLLGASGLLGNDKLAWITFMGYIDFGYLIRLLRGKDLPASREHFLNEFRAFFPRSYDCKVFSKYGKCIEEPVPGGLSGVASELGVKREGEGYHQAASDALLALKCHRKLMRMKPDFGAKICTMLYGVQPFFETP</sequence>
<dbReference type="EMBL" id="OZ075122">
    <property type="protein sequence ID" value="CAL4909782.1"/>
    <property type="molecule type" value="Genomic_DNA"/>
</dbReference>
<protein>
    <submittedName>
        <fullName evidence="1">Uncharacterized protein</fullName>
    </submittedName>
</protein>
<accession>A0ABC8WHC2</accession>